<dbReference type="InterPro" id="IPR016053">
    <property type="entry name" value="Haem_Oase-like"/>
</dbReference>
<dbReference type="PIRSF" id="PIRSF000343">
    <property type="entry name" value="Haem_Oase"/>
    <property type="match status" value="1"/>
</dbReference>
<proteinExistence type="predicted"/>
<dbReference type="PANTHER" id="PTHR10720">
    <property type="entry name" value="HEME OXYGENASE"/>
    <property type="match status" value="1"/>
</dbReference>
<evidence type="ECO:0000256" key="3">
    <source>
        <dbReference type="ARBA" id="ARBA00023004"/>
    </source>
</evidence>
<organism evidence="6 7">
    <name type="scientific">Dactylosporangium sucinum</name>
    <dbReference type="NCBI Taxonomy" id="1424081"/>
    <lineage>
        <taxon>Bacteria</taxon>
        <taxon>Bacillati</taxon>
        <taxon>Actinomycetota</taxon>
        <taxon>Actinomycetes</taxon>
        <taxon>Micromonosporales</taxon>
        <taxon>Micromonosporaceae</taxon>
        <taxon>Dactylosporangium</taxon>
    </lineage>
</organism>
<evidence type="ECO:0000256" key="2">
    <source>
        <dbReference type="ARBA" id="ARBA00022723"/>
    </source>
</evidence>
<dbReference type="GO" id="GO:0006788">
    <property type="term" value="P:heme oxidation"/>
    <property type="evidence" value="ECO:0007669"/>
    <property type="project" value="InterPro"/>
</dbReference>
<dbReference type="InterPro" id="IPR002051">
    <property type="entry name" value="Haem_Oase"/>
</dbReference>
<dbReference type="GO" id="GO:0042167">
    <property type="term" value="P:heme catabolic process"/>
    <property type="evidence" value="ECO:0007669"/>
    <property type="project" value="TreeGrafter"/>
</dbReference>
<feature type="binding site" evidence="4">
    <location>
        <position position="11"/>
    </location>
    <ligand>
        <name>heme b</name>
        <dbReference type="ChEBI" id="CHEBI:60344"/>
    </ligand>
</feature>
<dbReference type="Proteomes" id="UP000642070">
    <property type="component" value="Unassembled WGS sequence"/>
</dbReference>
<dbReference type="EMBL" id="BMPI01000029">
    <property type="protein sequence ID" value="GGM46847.1"/>
    <property type="molecule type" value="Genomic_DNA"/>
</dbReference>
<feature type="binding site" description="axial binding residue" evidence="5">
    <location>
        <position position="18"/>
    </location>
    <ligand>
        <name>heme b</name>
        <dbReference type="ChEBI" id="CHEBI:60344"/>
    </ligand>
    <ligandPart>
        <name>Fe</name>
        <dbReference type="ChEBI" id="CHEBI:18248"/>
    </ligandPart>
</feature>
<keyword evidence="2 5" id="KW-0479">Metal-binding</keyword>
<gene>
    <name evidence="6" type="ORF">GCM10007977_055670</name>
</gene>
<dbReference type="Pfam" id="PF01126">
    <property type="entry name" value="Heme_oxygenase"/>
    <property type="match status" value="1"/>
</dbReference>
<feature type="binding site" evidence="4">
    <location>
        <position position="171"/>
    </location>
    <ligand>
        <name>heme b</name>
        <dbReference type="ChEBI" id="CHEBI:60344"/>
    </ligand>
</feature>
<dbReference type="RefSeq" id="WP_229835891.1">
    <property type="nucleotide sequence ID" value="NZ_BMPI01000029.1"/>
</dbReference>
<evidence type="ECO:0000256" key="4">
    <source>
        <dbReference type="PIRSR" id="PIRSR000343-1"/>
    </source>
</evidence>
<keyword evidence="3 5" id="KW-0408">Iron</keyword>
<accession>A0A917TZA3</accession>
<reference evidence="6" key="2">
    <citation type="submission" date="2020-09" db="EMBL/GenBank/DDBJ databases">
        <authorList>
            <person name="Sun Q."/>
            <person name="Ohkuma M."/>
        </authorList>
    </citation>
    <scope>NUCLEOTIDE SEQUENCE</scope>
    <source>
        <strain evidence="6">JCM 19831</strain>
    </source>
</reference>
<dbReference type="PRINTS" id="PR00088">
    <property type="entry name" value="HAEMOXYGNASE"/>
</dbReference>
<evidence type="ECO:0000256" key="5">
    <source>
        <dbReference type="PIRSR" id="PIRSR000343-2"/>
    </source>
</evidence>
<evidence type="ECO:0000256" key="1">
    <source>
        <dbReference type="ARBA" id="ARBA00022617"/>
    </source>
</evidence>
<evidence type="ECO:0000313" key="6">
    <source>
        <dbReference type="EMBL" id="GGM46847.1"/>
    </source>
</evidence>
<dbReference type="InterPro" id="IPR016084">
    <property type="entry name" value="Haem_Oase-like_multi-hlx"/>
</dbReference>
<dbReference type="SUPFAM" id="SSF48613">
    <property type="entry name" value="Heme oxygenase-like"/>
    <property type="match status" value="1"/>
</dbReference>
<protein>
    <submittedName>
        <fullName evidence="6">Biliverdin-producing heme oxygenase</fullName>
    </submittedName>
</protein>
<dbReference type="GO" id="GO:0020037">
    <property type="term" value="F:heme binding"/>
    <property type="evidence" value="ECO:0007669"/>
    <property type="project" value="TreeGrafter"/>
</dbReference>
<keyword evidence="1 4" id="KW-0349">Heme</keyword>
<reference evidence="6" key="1">
    <citation type="journal article" date="2014" name="Int. J. Syst. Evol. Microbiol.">
        <title>Complete genome sequence of Corynebacterium casei LMG S-19264T (=DSM 44701T), isolated from a smear-ripened cheese.</title>
        <authorList>
            <consortium name="US DOE Joint Genome Institute (JGI-PGF)"/>
            <person name="Walter F."/>
            <person name="Albersmeier A."/>
            <person name="Kalinowski J."/>
            <person name="Ruckert C."/>
        </authorList>
    </citation>
    <scope>NUCLEOTIDE SEQUENCE</scope>
    <source>
        <strain evidence="6">JCM 19831</strain>
    </source>
</reference>
<name>A0A917TZA3_9ACTN</name>
<evidence type="ECO:0000313" key="7">
    <source>
        <dbReference type="Proteomes" id="UP000642070"/>
    </source>
</evidence>
<dbReference type="GO" id="GO:0006979">
    <property type="term" value="P:response to oxidative stress"/>
    <property type="evidence" value="ECO:0007669"/>
    <property type="project" value="TreeGrafter"/>
</dbReference>
<comment type="caution">
    <text evidence="6">The sequence shown here is derived from an EMBL/GenBank/DDBJ whole genome shotgun (WGS) entry which is preliminary data.</text>
</comment>
<keyword evidence="7" id="KW-1185">Reference proteome</keyword>
<dbReference type="GO" id="GO:0004392">
    <property type="term" value="F:heme oxygenase (decyclizing) activity"/>
    <property type="evidence" value="ECO:0007669"/>
    <property type="project" value="InterPro"/>
</dbReference>
<dbReference type="Gene3D" id="1.20.910.10">
    <property type="entry name" value="Heme oxygenase-like"/>
    <property type="match status" value="1"/>
</dbReference>
<dbReference type="GO" id="GO:0046872">
    <property type="term" value="F:metal ion binding"/>
    <property type="evidence" value="ECO:0007669"/>
    <property type="project" value="UniProtKB-KW"/>
</dbReference>
<dbReference type="PANTHER" id="PTHR10720:SF0">
    <property type="entry name" value="HEME OXYGENASE"/>
    <property type="match status" value="1"/>
</dbReference>
<dbReference type="CDD" id="cd19165">
    <property type="entry name" value="HemeO"/>
    <property type="match status" value="1"/>
</dbReference>
<feature type="binding site" evidence="4">
    <location>
        <position position="126"/>
    </location>
    <ligand>
        <name>heme b</name>
        <dbReference type="ChEBI" id="CHEBI:60344"/>
    </ligand>
</feature>
<dbReference type="AlphaFoldDB" id="A0A917TZA3"/>
<sequence length="215" mass="23845">MVEELFSAAVRRSTEGRHRDAEQAAFLGRLVTGALPLAGYAAMVAQHHHIYSVLEEAAAVMRHDPVARPFVHDGLTRLPALESDLRTLLGDDWQRRIEPSPATTRYAERLREVCFAWPGGFVAHHYTRYLGDLSGGQYIAAAVRRHYGTTATGFYVFDGIGSPAAFKTGYREALDTAPWDPDERRRILDEVLVAYQLNIDVLTDLGRDHAAGQAA</sequence>